<keyword evidence="2 5" id="KW-0812">Transmembrane</keyword>
<evidence type="ECO:0000256" key="3">
    <source>
        <dbReference type="ARBA" id="ARBA00022989"/>
    </source>
</evidence>
<dbReference type="PANTHER" id="PTHR13439:SF0">
    <property type="entry name" value="TOPOISOMERASE I DAMAGE AFFECTED PROTEIN 4"/>
    <property type="match status" value="1"/>
</dbReference>
<dbReference type="PROSITE" id="PS50922">
    <property type="entry name" value="TLC"/>
    <property type="match status" value="1"/>
</dbReference>
<keyword evidence="4 5" id="KW-0472">Membrane</keyword>
<comment type="caution">
    <text evidence="8">The sequence shown here is derived from an EMBL/GenBank/DDBJ whole genome shotgun (WGS) entry which is preliminary data.</text>
</comment>
<dbReference type="PANTHER" id="PTHR13439">
    <property type="entry name" value="CT120 PROTEIN"/>
    <property type="match status" value="1"/>
</dbReference>
<dbReference type="EMBL" id="JALJOS010000007">
    <property type="protein sequence ID" value="KAK9836576.1"/>
    <property type="molecule type" value="Genomic_DNA"/>
</dbReference>
<keyword evidence="9" id="KW-1185">Reference proteome</keyword>
<dbReference type="InterPro" id="IPR006634">
    <property type="entry name" value="TLC-dom"/>
</dbReference>
<accession>A0AAW1RTR8</accession>
<organism evidence="8 9">
    <name type="scientific">Apatococcus lobatus</name>
    <dbReference type="NCBI Taxonomy" id="904363"/>
    <lineage>
        <taxon>Eukaryota</taxon>
        <taxon>Viridiplantae</taxon>
        <taxon>Chlorophyta</taxon>
        <taxon>core chlorophytes</taxon>
        <taxon>Trebouxiophyceae</taxon>
        <taxon>Chlorellales</taxon>
        <taxon>Chlorellaceae</taxon>
        <taxon>Apatococcus</taxon>
    </lineage>
</organism>
<reference evidence="8 9" key="1">
    <citation type="journal article" date="2024" name="Nat. Commun.">
        <title>Phylogenomics reveals the evolutionary origins of lichenization in chlorophyte algae.</title>
        <authorList>
            <person name="Puginier C."/>
            <person name="Libourel C."/>
            <person name="Otte J."/>
            <person name="Skaloud P."/>
            <person name="Haon M."/>
            <person name="Grisel S."/>
            <person name="Petersen M."/>
            <person name="Berrin J.G."/>
            <person name="Delaux P.M."/>
            <person name="Dal Grande F."/>
            <person name="Keller J."/>
        </authorList>
    </citation>
    <scope>NUCLEOTIDE SEQUENCE [LARGE SCALE GENOMIC DNA]</scope>
    <source>
        <strain evidence="8 9">SAG 2145</strain>
    </source>
</reference>
<comment type="subcellular location">
    <subcellularLocation>
        <location evidence="1">Membrane</location>
        <topology evidence="1">Multi-pass membrane protein</topology>
    </subcellularLocation>
</comment>
<feature type="transmembrane region" description="Helical" evidence="6">
    <location>
        <begin position="6"/>
        <end position="25"/>
    </location>
</feature>
<evidence type="ECO:0000259" key="7">
    <source>
        <dbReference type="PROSITE" id="PS50922"/>
    </source>
</evidence>
<gene>
    <name evidence="8" type="ORF">WJX74_003464</name>
</gene>
<dbReference type="Proteomes" id="UP001438707">
    <property type="component" value="Unassembled WGS sequence"/>
</dbReference>
<dbReference type="GO" id="GO:0055088">
    <property type="term" value="P:lipid homeostasis"/>
    <property type="evidence" value="ECO:0007669"/>
    <property type="project" value="TreeGrafter"/>
</dbReference>
<evidence type="ECO:0000256" key="1">
    <source>
        <dbReference type="ARBA" id="ARBA00004141"/>
    </source>
</evidence>
<evidence type="ECO:0000313" key="9">
    <source>
        <dbReference type="Proteomes" id="UP001438707"/>
    </source>
</evidence>
<dbReference type="SMART" id="SM00724">
    <property type="entry name" value="TLC"/>
    <property type="match status" value="1"/>
</dbReference>
<evidence type="ECO:0000256" key="4">
    <source>
        <dbReference type="ARBA" id="ARBA00023136"/>
    </source>
</evidence>
<proteinExistence type="predicted"/>
<feature type="domain" description="TLC" evidence="7">
    <location>
        <begin position="53"/>
        <end position="254"/>
    </location>
</feature>
<feature type="transmembrane region" description="Helical" evidence="6">
    <location>
        <begin position="176"/>
        <end position="195"/>
    </location>
</feature>
<dbReference type="InterPro" id="IPR050846">
    <property type="entry name" value="TLCD"/>
</dbReference>
<dbReference type="AlphaFoldDB" id="A0AAW1RTR8"/>
<evidence type="ECO:0000256" key="6">
    <source>
        <dbReference type="SAM" id="Phobius"/>
    </source>
</evidence>
<dbReference type="GO" id="GO:0005783">
    <property type="term" value="C:endoplasmic reticulum"/>
    <property type="evidence" value="ECO:0007669"/>
    <property type="project" value="TreeGrafter"/>
</dbReference>
<keyword evidence="3 6" id="KW-1133">Transmembrane helix</keyword>
<evidence type="ECO:0000256" key="5">
    <source>
        <dbReference type="PROSITE-ProRule" id="PRU00205"/>
    </source>
</evidence>
<protein>
    <recommendedName>
        <fullName evidence="7">TLC domain-containing protein</fullName>
    </recommendedName>
</protein>
<dbReference type="Pfam" id="PF03798">
    <property type="entry name" value="TRAM_LAG1_CLN8"/>
    <property type="match status" value="1"/>
</dbReference>
<dbReference type="GO" id="GO:0016020">
    <property type="term" value="C:membrane"/>
    <property type="evidence" value="ECO:0007669"/>
    <property type="project" value="UniProtKB-SubCell"/>
</dbReference>
<name>A0AAW1RTR8_9CHLO</name>
<sequence length="266" mass="30101">MDRWPLDLFHVLWIAGFFTIVQQALKRGPSRQALATIFQKASKGKMKDAEGLKLAKQAEARIVGALHISIQIPLAFYVLRQRELWPDKLHLHTPYSTLLAKISAGYFLHDLGFCLATHEGWPYTLHAACCSSVYLYAACFGVMHYYGAGFLMWELSTPFVYLRWFLHNLGYAKSPLYVANGFAMLISFFLARNVFGNYLTYQFLSDTTAAIANPKAGGMSPTGLRASQIVDITLTILNTYWVCKMFQGGLKMLRKQSIDDPKYRSD</sequence>
<evidence type="ECO:0000256" key="2">
    <source>
        <dbReference type="ARBA" id="ARBA00022692"/>
    </source>
</evidence>
<evidence type="ECO:0000313" key="8">
    <source>
        <dbReference type="EMBL" id="KAK9836576.1"/>
    </source>
</evidence>
<feature type="transmembrane region" description="Helical" evidence="6">
    <location>
        <begin position="133"/>
        <end position="156"/>
    </location>
</feature>